<dbReference type="Pfam" id="PF02518">
    <property type="entry name" value="HATPase_c"/>
    <property type="match status" value="1"/>
</dbReference>
<dbReference type="PROSITE" id="PS50283">
    <property type="entry name" value="NA_SOLUT_SYMP_3"/>
    <property type="match status" value="1"/>
</dbReference>
<protein>
    <recommendedName>
        <fullName evidence="4">histidine kinase</fullName>
        <ecNumber evidence="4">2.7.13.3</ecNumber>
    </recommendedName>
</protein>
<evidence type="ECO:0000256" key="11">
    <source>
        <dbReference type="PROSITE-ProRule" id="PRU00169"/>
    </source>
</evidence>
<dbReference type="EC" id="2.7.13.3" evidence="4"/>
<keyword evidence="10 13" id="KW-0472">Membrane</keyword>
<evidence type="ECO:0000256" key="3">
    <source>
        <dbReference type="ARBA" id="ARBA00006434"/>
    </source>
</evidence>
<name>A0A7X1FZQ2_9SPHN</name>
<dbReference type="GO" id="GO:0022857">
    <property type="term" value="F:transmembrane transporter activity"/>
    <property type="evidence" value="ECO:0007669"/>
    <property type="project" value="InterPro"/>
</dbReference>
<evidence type="ECO:0000259" key="15">
    <source>
        <dbReference type="PROSITE" id="PS50110"/>
    </source>
</evidence>
<evidence type="ECO:0000256" key="2">
    <source>
        <dbReference type="ARBA" id="ARBA00004141"/>
    </source>
</evidence>
<dbReference type="Gene3D" id="3.30.565.10">
    <property type="entry name" value="Histidine kinase-like ATPase, C-terminal domain"/>
    <property type="match status" value="1"/>
</dbReference>
<dbReference type="InterPro" id="IPR036097">
    <property type="entry name" value="HisK_dim/P_sf"/>
</dbReference>
<comment type="subcellular location">
    <subcellularLocation>
        <location evidence="2">Membrane</location>
        <topology evidence="2">Multi-pass membrane protein</topology>
    </subcellularLocation>
</comment>
<dbReference type="SUPFAM" id="SSF47384">
    <property type="entry name" value="Homodimeric domain of signal transducing histidine kinase"/>
    <property type="match status" value="1"/>
</dbReference>
<dbReference type="SUPFAM" id="SSF55785">
    <property type="entry name" value="PYP-like sensor domain (PAS domain)"/>
    <property type="match status" value="1"/>
</dbReference>
<evidence type="ECO:0000256" key="9">
    <source>
        <dbReference type="ARBA" id="ARBA00022989"/>
    </source>
</evidence>
<dbReference type="GO" id="GO:0000155">
    <property type="term" value="F:phosphorelay sensor kinase activity"/>
    <property type="evidence" value="ECO:0007669"/>
    <property type="project" value="InterPro"/>
</dbReference>
<dbReference type="GO" id="GO:0005886">
    <property type="term" value="C:plasma membrane"/>
    <property type="evidence" value="ECO:0007669"/>
    <property type="project" value="TreeGrafter"/>
</dbReference>
<feature type="transmembrane region" description="Helical" evidence="13">
    <location>
        <begin position="115"/>
        <end position="133"/>
    </location>
</feature>
<dbReference type="RefSeq" id="WP_185679843.1">
    <property type="nucleotide sequence ID" value="NZ_JACLAX010000012.1"/>
</dbReference>
<dbReference type="PRINTS" id="PR00344">
    <property type="entry name" value="BCTRLSENSOR"/>
</dbReference>
<feature type="transmembrane region" description="Helical" evidence="13">
    <location>
        <begin position="320"/>
        <end position="338"/>
    </location>
</feature>
<evidence type="ECO:0000256" key="5">
    <source>
        <dbReference type="ARBA" id="ARBA00022553"/>
    </source>
</evidence>
<feature type="transmembrane region" description="Helical" evidence="13">
    <location>
        <begin position="6"/>
        <end position="24"/>
    </location>
</feature>
<evidence type="ECO:0000256" key="1">
    <source>
        <dbReference type="ARBA" id="ARBA00000085"/>
    </source>
</evidence>
<evidence type="ECO:0000259" key="14">
    <source>
        <dbReference type="PROSITE" id="PS50109"/>
    </source>
</evidence>
<dbReference type="InterPro" id="IPR001734">
    <property type="entry name" value="Na/solute_symporter"/>
</dbReference>
<dbReference type="PANTHER" id="PTHR43047:SF9">
    <property type="entry name" value="HISTIDINE KINASE"/>
    <property type="match status" value="1"/>
</dbReference>
<keyword evidence="6" id="KW-0808">Transferase</keyword>
<dbReference type="PANTHER" id="PTHR43047">
    <property type="entry name" value="TWO-COMPONENT HISTIDINE PROTEIN KINASE"/>
    <property type="match status" value="1"/>
</dbReference>
<dbReference type="InterPro" id="IPR005467">
    <property type="entry name" value="His_kinase_dom"/>
</dbReference>
<dbReference type="Gene3D" id="1.10.287.130">
    <property type="match status" value="1"/>
</dbReference>
<keyword evidence="7 13" id="KW-0812">Transmembrane</keyword>
<feature type="transmembrane region" description="Helical" evidence="13">
    <location>
        <begin position="438"/>
        <end position="461"/>
    </location>
</feature>
<dbReference type="Gene3D" id="1.20.1730.10">
    <property type="entry name" value="Sodium/glucose cotransporter"/>
    <property type="match status" value="1"/>
</dbReference>
<comment type="caution">
    <text evidence="16">The sequence shown here is derived from an EMBL/GenBank/DDBJ whole genome shotgun (WGS) entry which is preliminary data.</text>
</comment>
<dbReference type="CDD" id="cd00082">
    <property type="entry name" value="HisKA"/>
    <property type="match status" value="1"/>
</dbReference>
<dbReference type="InterPro" id="IPR003661">
    <property type="entry name" value="HisK_dim/P_dom"/>
</dbReference>
<dbReference type="FunFam" id="3.30.565.10:FF:000049">
    <property type="entry name" value="Two-component sensor histidine kinase"/>
    <property type="match status" value="1"/>
</dbReference>
<feature type="domain" description="Response regulatory" evidence="15">
    <location>
        <begin position="1003"/>
        <end position="1114"/>
    </location>
</feature>
<dbReference type="GO" id="GO:0009927">
    <property type="term" value="F:histidine phosphotransfer kinase activity"/>
    <property type="evidence" value="ECO:0007669"/>
    <property type="project" value="TreeGrafter"/>
</dbReference>
<dbReference type="SMART" id="SM00387">
    <property type="entry name" value="HATPase_c"/>
    <property type="match status" value="1"/>
</dbReference>
<dbReference type="InterPro" id="IPR004358">
    <property type="entry name" value="Sig_transdc_His_kin-like_C"/>
</dbReference>
<dbReference type="CDD" id="cd00130">
    <property type="entry name" value="PAS"/>
    <property type="match status" value="1"/>
</dbReference>
<dbReference type="SUPFAM" id="SSF52172">
    <property type="entry name" value="CheY-like"/>
    <property type="match status" value="1"/>
</dbReference>
<dbReference type="InterPro" id="IPR035965">
    <property type="entry name" value="PAS-like_dom_sf"/>
</dbReference>
<evidence type="ECO:0000256" key="12">
    <source>
        <dbReference type="SAM" id="Coils"/>
    </source>
</evidence>
<evidence type="ECO:0000256" key="4">
    <source>
        <dbReference type="ARBA" id="ARBA00012438"/>
    </source>
</evidence>
<evidence type="ECO:0000256" key="13">
    <source>
        <dbReference type="SAM" id="Phobius"/>
    </source>
</evidence>
<evidence type="ECO:0000313" key="17">
    <source>
        <dbReference type="Proteomes" id="UP000551327"/>
    </source>
</evidence>
<evidence type="ECO:0000256" key="10">
    <source>
        <dbReference type="ARBA" id="ARBA00023136"/>
    </source>
</evidence>
<dbReference type="SUPFAM" id="SSF55874">
    <property type="entry name" value="ATPase domain of HSP90 chaperone/DNA topoisomerase II/histidine kinase"/>
    <property type="match status" value="1"/>
</dbReference>
<dbReference type="Pfam" id="PF12860">
    <property type="entry name" value="PAS_7"/>
    <property type="match status" value="1"/>
</dbReference>
<comment type="similarity">
    <text evidence="3">Belongs to the sodium:solute symporter (SSF) (TC 2.A.21) family.</text>
</comment>
<dbReference type="InterPro" id="IPR000014">
    <property type="entry name" value="PAS"/>
</dbReference>
<feature type="transmembrane region" description="Helical" evidence="13">
    <location>
        <begin position="193"/>
        <end position="216"/>
    </location>
</feature>
<feature type="modified residue" description="4-aspartylphosphate" evidence="11">
    <location>
        <position position="1050"/>
    </location>
</feature>
<feature type="transmembrane region" description="Helical" evidence="13">
    <location>
        <begin position="153"/>
        <end position="172"/>
    </location>
</feature>
<dbReference type="Pfam" id="PF00512">
    <property type="entry name" value="HisKA"/>
    <property type="match status" value="1"/>
</dbReference>
<feature type="transmembrane region" description="Helical" evidence="13">
    <location>
        <begin position="69"/>
        <end position="87"/>
    </location>
</feature>
<keyword evidence="17" id="KW-1185">Reference proteome</keyword>
<reference evidence="16 17" key="1">
    <citation type="submission" date="2020-08" db="EMBL/GenBank/DDBJ databases">
        <title>The genome sequence of type strain Novosphingobium piscinae KCTC 42194.</title>
        <authorList>
            <person name="Liu Y."/>
        </authorList>
    </citation>
    <scope>NUCLEOTIDE SEQUENCE [LARGE SCALE GENOMIC DNA]</scope>
    <source>
        <strain evidence="16 17">KCTC 42194</strain>
    </source>
</reference>
<dbReference type="InterPro" id="IPR003594">
    <property type="entry name" value="HATPase_dom"/>
</dbReference>
<feature type="transmembrane region" description="Helical" evidence="13">
    <location>
        <begin position="408"/>
        <end position="431"/>
    </location>
</feature>
<dbReference type="PROSITE" id="PS50110">
    <property type="entry name" value="RESPONSE_REGULATORY"/>
    <property type="match status" value="1"/>
</dbReference>
<evidence type="ECO:0000256" key="6">
    <source>
        <dbReference type="ARBA" id="ARBA00022679"/>
    </source>
</evidence>
<proteinExistence type="inferred from homology"/>
<gene>
    <name evidence="16" type="ORF">H7F53_12585</name>
</gene>
<evidence type="ECO:0000256" key="8">
    <source>
        <dbReference type="ARBA" id="ARBA00022777"/>
    </source>
</evidence>
<feature type="coiled-coil region" evidence="12">
    <location>
        <begin position="725"/>
        <end position="752"/>
    </location>
</feature>
<feature type="transmembrane region" description="Helical" evidence="13">
    <location>
        <begin position="44"/>
        <end position="63"/>
    </location>
</feature>
<dbReference type="InterPro" id="IPR001789">
    <property type="entry name" value="Sig_transdc_resp-reg_receiver"/>
</dbReference>
<organism evidence="16 17">
    <name type="scientific">Novosphingobium piscinae</name>
    <dbReference type="NCBI Taxonomy" id="1507448"/>
    <lineage>
        <taxon>Bacteria</taxon>
        <taxon>Pseudomonadati</taxon>
        <taxon>Pseudomonadota</taxon>
        <taxon>Alphaproteobacteria</taxon>
        <taxon>Sphingomonadales</taxon>
        <taxon>Sphingomonadaceae</taxon>
        <taxon>Novosphingobium</taxon>
    </lineage>
</organism>
<dbReference type="Proteomes" id="UP000551327">
    <property type="component" value="Unassembled WGS sequence"/>
</dbReference>
<keyword evidence="12" id="KW-0175">Coiled coil</keyword>
<dbReference type="SMART" id="SM00388">
    <property type="entry name" value="HisKA"/>
    <property type="match status" value="1"/>
</dbReference>
<accession>A0A7X1FZQ2</accession>
<keyword evidence="8" id="KW-0418">Kinase</keyword>
<dbReference type="Gene3D" id="3.40.50.2300">
    <property type="match status" value="1"/>
</dbReference>
<keyword evidence="5 11" id="KW-0597">Phosphoprotein</keyword>
<feature type="transmembrane region" description="Helical" evidence="13">
    <location>
        <begin position="236"/>
        <end position="256"/>
    </location>
</feature>
<dbReference type="Gene3D" id="3.30.450.20">
    <property type="entry name" value="PAS domain"/>
    <property type="match status" value="1"/>
</dbReference>
<dbReference type="InterPro" id="IPR038377">
    <property type="entry name" value="Na/Glc_symporter_sf"/>
</dbReference>
<dbReference type="AlphaFoldDB" id="A0A7X1FZQ2"/>
<dbReference type="PROSITE" id="PS50109">
    <property type="entry name" value="HIS_KIN"/>
    <property type="match status" value="1"/>
</dbReference>
<evidence type="ECO:0000256" key="7">
    <source>
        <dbReference type="ARBA" id="ARBA00022692"/>
    </source>
</evidence>
<comment type="catalytic activity">
    <reaction evidence="1">
        <text>ATP + protein L-histidine = ADP + protein N-phospho-L-histidine.</text>
        <dbReference type="EC" id="2.7.13.3"/>
    </reaction>
</comment>
<dbReference type="InterPro" id="IPR011006">
    <property type="entry name" value="CheY-like_superfamily"/>
</dbReference>
<dbReference type="EMBL" id="JACLAX010000012">
    <property type="protein sequence ID" value="MBC2669983.1"/>
    <property type="molecule type" value="Genomic_DNA"/>
</dbReference>
<feature type="domain" description="Histidine kinase" evidence="14">
    <location>
        <begin position="773"/>
        <end position="982"/>
    </location>
</feature>
<feature type="transmembrane region" description="Helical" evidence="13">
    <location>
        <begin position="382"/>
        <end position="402"/>
    </location>
</feature>
<evidence type="ECO:0000313" key="16">
    <source>
        <dbReference type="EMBL" id="MBC2669983.1"/>
    </source>
</evidence>
<dbReference type="SMART" id="SM00448">
    <property type="entry name" value="REC"/>
    <property type="match status" value="1"/>
</dbReference>
<dbReference type="InterPro" id="IPR036890">
    <property type="entry name" value="HATPase_C_sf"/>
</dbReference>
<keyword evidence="9 13" id="KW-1133">Transmembrane helix</keyword>
<sequence length="1114" mass="116452">MSWHWAAFFVLAVMIALFGLAGLVERGGWVAARHPAVRHRAYTLALGVYCSSWTFYGSVGSAVRDGWNYLPIYLAPVLLLLFAPRFLRALSQAVAQERATTVSDFIAARFGHDPIVARLVTVIALLGTVPYVALQFRSIGKALTVVTGAPVGVPAMIVAAPLLALFAILFGARRFELAGRSEGLVFAIAAESLLKLVALVAVAALATGLLLTAPAAQVAAGLATLGARFEPAHLSFETLAIMVISVFAVLVLPRQFYMAVVEARTPDDLAAARHGLAGYIAVMAAMALPLALAGVTLLPAGEAPDNFVLDLPAFAGHRGILVLALLGGIAAAASMVIVDATALATMVSNDLIFPTLQRRGGAEADPAAPGHMPGALGRRMLLVRRLSIVAVVGLALVWALLVSPRESLASMGLVAFAAMAQISPHLLLATYAGRRDVLAARVSLGVGLALWLYTLALPPILPEPWLAALRHGPLDPLRLFGVGQAAPLTHGVAWSLGANVLVYGLLAARGARAGPGLRIAPFARGVSDIGELRRLVASFVGAEVAGREFPAARDGQPIDRASAQRARALIARVVGAASARTLVASALAGGQMALGDVTRLLDEGAQSLRFSRQLLAATFENVDAGISVVDAEMNLVAWNSRYLDIFAYPPGLVEVGTPVAELIRHNARHGDFGPGEVEFHVAKRLEHMRRGMPHAFERRRHDGRVIKTVGGPMPGGGYVMSFTDVTAEARVRDELETTLAELESRVGARTRELSDANALLARATRDKTRFLAAASHDLLQPLHAARLFAAALARDPGTARQDLVARVDRAIVGAEALLRALLDISKLDAGGVQPQCEPLDLTTFLRDLAEGVRPLAEAQGLTLRLGPLGGAVVTDPGLLRSVLQNFLTNAVRYTPRGGVVLGVRRRGTDLRIDVIDSGVGIPPERHDEVFGEFTRLGAVEAEGLGLGLAIAQRIVHLLGGRIELASTPGRGSRFSLVLPAAATPAAGAPRPAGAAPRPARCLTVLVVDNEPDIVAATAALLAALGHRPLAATTVAEATAQAGEAEAALVDFQLGDLADGIDLVTALRRTRPGLAAALVTAERGGAMLARAAALGLPVLGKPADPAAIEAFLARV</sequence>
<feature type="transmembrane region" description="Helical" evidence="13">
    <location>
        <begin position="276"/>
        <end position="300"/>
    </location>
</feature>